<keyword evidence="1" id="KW-1133">Transmembrane helix</keyword>
<evidence type="ECO:0000256" key="1">
    <source>
        <dbReference type="SAM" id="Phobius"/>
    </source>
</evidence>
<keyword evidence="1" id="KW-0812">Transmembrane</keyword>
<accession>A0AAV3Q134</accession>
<dbReference type="Proteomes" id="UP001454036">
    <property type="component" value="Unassembled WGS sequence"/>
</dbReference>
<keyword evidence="1" id="KW-0472">Membrane</keyword>
<dbReference type="PANTHER" id="PTHR31099:SF28">
    <property type="entry name" value="F5J5.12"/>
    <property type="match status" value="1"/>
</dbReference>
<evidence type="ECO:0000313" key="2">
    <source>
        <dbReference type="EMBL" id="GAA0157091.1"/>
    </source>
</evidence>
<organism evidence="2 3">
    <name type="scientific">Lithospermum erythrorhizon</name>
    <name type="common">Purple gromwell</name>
    <name type="synonym">Lithospermum officinale var. erythrorhizon</name>
    <dbReference type="NCBI Taxonomy" id="34254"/>
    <lineage>
        <taxon>Eukaryota</taxon>
        <taxon>Viridiplantae</taxon>
        <taxon>Streptophyta</taxon>
        <taxon>Embryophyta</taxon>
        <taxon>Tracheophyta</taxon>
        <taxon>Spermatophyta</taxon>
        <taxon>Magnoliopsida</taxon>
        <taxon>eudicotyledons</taxon>
        <taxon>Gunneridae</taxon>
        <taxon>Pentapetalae</taxon>
        <taxon>asterids</taxon>
        <taxon>lamiids</taxon>
        <taxon>Boraginales</taxon>
        <taxon>Boraginaceae</taxon>
        <taxon>Boraginoideae</taxon>
        <taxon>Lithospermeae</taxon>
        <taxon>Lithospermum</taxon>
    </lineage>
</organism>
<dbReference type="AlphaFoldDB" id="A0AAV3Q134"/>
<sequence length="215" mass="24192">MSGHLRTLRAPSSSLRPPQANAVRVDIHRCGIKLSKKDLVELRSRYDIPPSVILRFPKDTDRANAPPPGMRTIFFVVMDNGMRLPVHPYLGEVLTMIGICPTQLTLNMWIFIIGFYSACLLAGVAPTAEFSLTTFLQRTQKDDFLYFTVRTEMKGLCKAFTSKVEPETWRPFFFYASCEGLPQGVPFGFTSHPKSNEALPRIAKHKADANAFSTY</sequence>
<reference evidence="2 3" key="1">
    <citation type="submission" date="2024-01" db="EMBL/GenBank/DDBJ databases">
        <title>The complete chloroplast genome sequence of Lithospermum erythrorhizon: insights into the phylogenetic relationship among Boraginaceae species and the maternal lineages of purple gromwells.</title>
        <authorList>
            <person name="Okada T."/>
            <person name="Watanabe K."/>
        </authorList>
    </citation>
    <scope>NUCLEOTIDE SEQUENCE [LARGE SCALE GENOMIC DNA]</scope>
</reference>
<protein>
    <submittedName>
        <fullName evidence="2">Uncharacterized protein</fullName>
    </submittedName>
</protein>
<comment type="caution">
    <text evidence="2">The sequence shown here is derived from an EMBL/GenBank/DDBJ whole genome shotgun (WGS) entry which is preliminary data.</text>
</comment>
<dbReference type="PANTHER" id="PTHR31099">
    <property type="entry name" value="OS06G0165300 PROTEIN"/>
    <property type="match status" value="1"/>
</dbReference>
<proteinExistence type="predicted"/>
<evidence type="ECO:0000313" key="3">
    <source>
        <dbReference type="Proteomes" id="UP001454036"/>
    </source>
</evidence>
<gene>
    <name evidence="2" type="ORF">LIER_14430</name>
</gene>
<dbReference type="EMBL" id="BAABME010003023">
    <property type="protein sequence ID" value="GAA0157091.1"/>
    <property type="molecule type" value="Genomic_DNA"/>
</dbReference>
<feature type="transmembrane region" description="Helical" evidence="1">
    <location>
        <begin position="106"/>
        <end position="125"/>
    </location>
</feature>
<name>A0AAV3Q134_LITER</name>
<keyword evidence="3" id="KW-1185">Reference proteome</keyword>